<keyword evidence="3" id="KW-1185">Reference proteome</keyword>
<evidence type="ECO:0000259" key="1">
    <source>
        <dbReference type="PROSITE" id="PS51186"/>
    </source>
</evidence>
<dbReference type="RefSeq" id="WP_187246909.1">
    <property type="nucleotide sequence ID" value="NZ_BAAAOK010000011.1"/>
</dbReference>
<dbReference type="InterPro" id="IPR051908">
    <property type="entry name" value="Ribosomal_N-acetyltransferase"/>
</dbReference>
<sequence length="213" mass="23712">MKVTHWPLYGLRLRTPRLELRLPTTEELDDLARLSVEGVHDPGWMPFVVPWTDLPPDERARSVMQFHWEKLAGWSADDWVLQLAVFAEGQVVGSQAVGARNFTVMREVSTGSWLGRRHQGRGIGTEMRAAVLHLAFAGLNAESAITSAMTDNPASAAVSRKLGYRPNGVARIRVRDSLGHEQRFALDRAGWQQHSTVPVEIDGLEPCLPQFGL</sequence>
<feature type="domain" description="N-acetyltransferase" evidence="1">
    <location>
        <begin position="18"/>
        <end position="189"/>
    </location>
</feature>
<dbReference type="PANTHER" id="PTHR43441:SF11">
    <property type="entry name" value="RIBOSOMAL-PROTEIN-SERINE ACETYLTRANSFERASE"/>
    <property type="match status" value="1"/>
</dbReference>
<dbReference type="PROSITE" id="PS51186">
    <property type="entry name" value="GNAT"/>
    <property type="match status" value="1"/>
</dbReference>
<gene>
    <name evidence="2" type="ORF">HKK74_30865</name>
</gene>
<dbReference type="Gene3D" id="3.40.630.30">
    <property type="match status" value="1"/>
</dbReference>
<dbReference type="SUPFAM" id="SSF55729">
    <property type="entry name" value="Acyl-CoA N-acyltransferases (Nat)"/>
    <property type="match status" value="1"/>
</dbReference>
<dbReference type="PANTHER" id="PTHR43441">
    <property type="entry name" value="RIBOSOMAL-PROTEIN-SERINE ACETYLTRANSFERASE"/>
    <property type="match status" value="1"/>
</dbReference>
<accession>A0ABR7LYC9</accession>
<evidence type="ECO:0000313" key="2">
    <source>
        <dbReference type="EMBL" id="MBC6469865.1"/>
    </source>
</evidence>
<dbReference type="Proteomes" id="UP000805614">
    <property type="component" value="Unassembled WGS sequence"/>
</dbReference>
<organism evidence="2 3">
    <name type="scientific">Actinomadura alba</name>
    <dbReference type="NCBI Taxonomy" id="406431"/>
    <lineage>
        <taxon>Bacteria</taxon>
        <taxon>Bacillati</taxon>
        <taxon>Actinomycetota</taxon>
        <taxon>Actinomycetes</taxon>
        <taxon>Streptosporangiales</taxon>
        <taxon>Thermomonosporaceae</taxon>
        <taxon>Actinomadura</taxon>
    </lineage>
</organism>
<protein>
    <submittedName>
        <fullName evidence="2">GNAT family N-acetyltransferase</fullName>
    </submittedName>
</protein>
<dbReference type="InterPro" id="IPR000182">
    <property type="entry name" value="GNAT_dom"/>
</dbReference>
<proteinExistence type="predicted"/>
<dbReference type="InterPro" id="IPR016181">
    <property type="entry name" value="Acyl_CoA_acyltransferase"/>
</dbReference>
<comment type="caution">
    <text evidence="2">The sequence shown here is derived from an EMBL/GenBank/DDBJ whole genome shotgun (WGS) entry which is preliminary data.</text>
</comment>
<name>A0ABR7LYC9_9ACTN</name>
<dbReference type="EMBL" id="JABVEC010000032">
    <property type="protein sequence ID" value="MBC6469865.1"/>
    <property type="molecule type" value="Genomic_DNA"/>
</dbReference>
<dbReference type="Pfam" id="PF13302">
    <property type="entry name" value="Acetyltransf_3"/>
    <property type="match status" value="1"/>
</dbReference>
<evidence type="ECO:0000313" key="3">
    <source>
        <dbReference type="Proteomes" id="UP000805614"/>
    </source>
</evidence>
<reference evidence="2 3" key="1">
    <citation type="submission" date="2020-06" db="EMBL/GenBank/DDBJ databases">
        <title>Actinomadura xiongansis sp. nov., isolated from soil of Baiyangdian.</title>
        <authorList>
            <person name="Zhang X."/>
        </authorList>
    </citation>
    <scope>NUCLEOTIDE SEQUENCE [LARGE SCALE GENOMIC DNA]</scope>
    <source>
        <strain evidence="2 3">HBUM206468</strain>
    </source>
</reference>